<evidence type="ECO:0000313" key="1">
    <source>
        <dbReference type="EMBL" id="SPJ93386.1"/>
    </source>
</evidence>
<proteinExistence type="predicted"/>
<dbReference type="EMBL" id="ONZP01001330">
    <property type="protein sequence ID" value="SPJ93386.1"/>
    <property type="molecule type" value="Genomic_DNA"/>
</dbReference>
<protein>
    <submittedName>
        <fullName evidence="1">Uncharacterized protein</fullName>
    </submittedName>
</protein>
<accession>A0AAE8MP70</accession>
<dbReference type="Proteomes" id="UP001187734">
    <property type="component" value="Unassembled WGS sequence"/>
</dbReference>
<evidence type="ECO:0000313" key="2">
    <source>
        <dbReference type="Proteomes" id="UP001187734"/>
    </source>
</evidence>
<comment type="caution">
    <text evidence="1">The sequence shown here is derived from an EMBL/GenBank/DDBJ whole genome shotgun (WGS) entry which is preliminary data.</text>
</comment>
<organism evidence="1 2">
    <name type="scientific">Fusarium torulosum</name>
    <dbReference type="NCBI Taxonomy" id="33205"/>
    <lineage>
        <taxon>Eukaryota</taxon>
        <taxon>Fungi</taxon>
        <taxon>Dikarya</taxon>
        <taxon>Ascomycota</taxon>
        <taxon>Pezizomycotina</taxon>
        <taxon>Sordariomycetes</taxon>
        <taxon>Hypocreomycetidae</taxon>
        <taxon>Hypocreales</taxon>
        <taxon>Nectriaceae</taxon>
        <taxon>Fusarium</taxon>
    </lineage>
</organism>
<name>A0AAE8MP70_9HYPO</name>
<keyword evidence="2" id="KW-1185">Reference proteome</keyword>
<gene>
    <name evidence="1" type="ORF">FTOL_13992</name>
</gene>
<sequence>MSIKYYSKEV</sequence>
<reference evidence="1" key="1">
    <citation type="submission" date="2018-03" db="EMBL/GenBank/DDBJ databases">
        <authorList>
            <person name="Guldener U."/>
        </authorList>
    </citation>
    <scope>NUCLEOTIDE SEQUENCE</scope>
</reference>